<dbReference type="SUPFAM" id="SSF51735">
    <property type="entry name" value="NAD(P)-binding Rossmann-fold domains"/>
    <property type="match status" value="1"/>
</dbReference>
<dbReference type="PANTHER" id="PTHR43060">
    <property type="entry name" value="3-HYDROXYISOBUTYRATE DEHYDROGENASE-LIKE 1, MITOCHONDRIAL-RELATED"/>
    <property type="match status" value="1"/>
</dbReference>
<feature type="domain" description="6-phosphogluconate dehydrogenase NADP-binding" evidence="1">
    <location>
        <begin position="11"/>
        <end position="53"/>
    </location>
</feature>
<dbReference type="Gene3D" id="3.40.50.720">
    <property type="entry name" value="NAD(P)-binding Rossmann-like Domain"/>
    <property type="match status" value="1"/>
</dbReference>
<evidence type="ECO:0000313" key="3">
    <source>
        <dbReference type="Proteomes" id="UP001597045"/>
    </source>
</evidence>
<dbReference type="Pfam" id="PF03446">
    <property type="entry name" value="NAD_binding_2"/>
    <property type="match status" value="1"/>
</dbReference>
<dbReference type="InterPro" id="IPR006115">
    <property type="entry name" value="6PGDH_NADP-bd"/>
</dbReference>
<dbReference type="EMBL" id="JBHTIS010000114">
    <property type="protein sequence ID" value="MFD1044743.1"/>
    <property type="molecule type" value="Genomic_DNA"/>
</dbReference>
<dbReference type="PANTHER" id="PTHR43060:SF15">
    <property type="entry name" value="3-HYDROXYISOBUTYRATE DEHYDROGENASE-LIKE 1, MITOCHONDRIAL-RELATED"/>
    <property type="match status" value="1"/>
</dbReference>
<protein>
    <submittedName>
        <fullName evidence="2">NAD(P)-binding domain-containing protein</fullName>
    </submittedName>
</protein>
<evidence type="ECO:0000313" key="2">
    <source>
        <dbReference type="EMBL" id="MFD1044743.1"/>
    </source>
</evidence>
<organism evidence="2 3">
    <name type="scientific">Kibdelosporangium lantanae</name>
    <dbReference type="NCBI Taxonomy" id="1497396"/>
    <lineage>
        <taxon>Bacteria</taxon>
        <taxon>Bacillati</taxon>
        <taxon>Actinomycetota</taxon>
        <taxon>Actinomycetes</taxon>
        <taxon>Pseudonocardiales</taxon>
        <taxon>Pseudonocardiaceae</taxon>
        <taxon>Kibdelosporangium</taxon>
    </lineage>
</organism>
<proteinExistence type="predicted"/>
<keyword evidence="3" id="KW-1185">Reference proteome</keyword>
<comment type="caution">
    <text evidence="2">The sequence shown here is derived from an EMBL/GenBank/DDBJ whole genome shotgun (WGS) entry which is preliminary data.</text>
</comment>
<reference evidence="3" key="1">
    <citation type="journal article" date="2019" name="Int. J. Syst. Evol. Microbiol.">
        <title>The Global Catalogue of Microorganisms (GCM) 10K type strain sequencing project: providing services to taxonomists for standard genome sequencing and annotation.</title>
        <authorList>
            <consortium name="The Broad Institute Genomics Platform"/>
            <consortium name="The Broad Institute Genome Sequencing Center for Infectious Disease"/>
            <person name="Wu L."/>
            <person name="Ma J."/>
        </authorList>
    </citation>
    <scope>NUCLEOTIDE SEQUENCE [LARGE SCALE GENOMIC DNA]</scope>
    <source>
        <strain evidence="3">JCM 31486</strain>
    </source>
</reference>
<evidence type="ECO:0000259" key="1">
    <source>
        <dbReference type="Pfam" id="PF03446"/>
    </source>
</evidence>
<dbReference type="Proteomes" id="UP001597045">
    <property type="component" value="Unassembled WGS sequence"/>
</dbReference>
<gene>
    <name evidence="2" type="ORF">ACFQ1S_03610</name>
</gene>
<sequence length="60" mass="6429">MSSHPEDRPLIGWIGAGRMGAALARRLLDAGYDVAVYNRTASKTAALVEHGAVMRPPRVV</sequence>
<dbReference type="InterPro" id="IPR036291">
    <property type="entry name" value="NAD(P)-bd_dom_sf"/>
</dbReference>
<name>A0ABW3M3Q5_9PSEU</name>
<accession>A0ABW3M3Q5</accession>